<gene>
    <name evidence="3" type="ORF">PG999_014468</name>
</gene>
<proteinExistence type="predicted"/>
<comment type="caution">
    <text evidence="3">The sequence shown here is derived from an EMBL/GenBank/DDBJ whole genome shotgun (WGS) entry which is preliminary data.</text>
</comment>
<dbReference type="Proteomes" id="UP001392437">
    <property type="component" value="Unassembled WGS sequence"/>
</dbReference>
<accession>A0AAW0QBH3</accession>
<evidence type="ECO:0000313" key="3">
    <source>
        <dbReference type="EMBL" id="KAK8092881.1"/>
    </source>
</evidence>
<evidence type="ECO:0000256" key="1">
    <source>
        <dbReference type="SAM" id="MobiDB-lite"/>
    </source>
</evidence>
<keyword evidence="2" id="KW-0472">Membrane</keyword>
<protein>
    <submittedName>
        <fullName evidence="3">Uncharacterized protein</fullName>
    </submittedName>
</protein>
<keyword evidence="2" id="KW-1133">Transmembrane helix</keyword>
<organism evidence="3 4">
    <name type="scientific">Apiospora kogelbergensis</name>
    <dbReference type="NCBI Taxonomy" id="1337665"/>
    <lineage>
        <taxon>Eukaryota</taxon>
        <taxon>Fungi</taxon>
        <taxon>Dikarya</taxon>
        <taxon>Ascomycota</taxon>
        <taxon>Pezizomycotina</taxon>
        <taxon>Sordariomycetes</taxon>
        <taxon>Xylariomycetidae</taxon>
        <taxon>Amphisphaeriales</taxon>
        <taxon>Apiosporaceae</taxon>
        <taxon>Apiospora</taxon>
    </lineage>
</organism>
<feature type="compositionally biased region" description="Low complexity" evidence="1">
    <location>
        <begin position="150"/>
        <end position="159"/>
    </location>
</feature>
<sequence length="289" mass="30608">MSKAEEPACYYPDGTLAWEYKACSKAGGACCYSLDQAHRDACYSNGLCQSLWFGRIYRGACTDKGWGGSCPNICPEVGNGHAVLRSCRGSPGWCCDTLDSKADCCSEGKFLVWNNATLVNYAFSPKQTDYSFKLAGAYVTEVTTITAATSPPTTANSATMQSPDAMTSGAHVTGETSLSATVTSTATSSTPHDACPSTPGMPLGAGLGAGLGVPLLVVSAMLLWVLAKQRYHSQAAARALSQAGGAGELKESHTRHQPDTLQYEYVGGLHKWEKPQLDGEERRVIAELK</sequence>
<reference evidence="3 4" key="1">
    <citation type="submission" date="2023-01" db="EMBL/GenBank/DDBJ databases">
        <title>Analysis of 21 Apiospora genomes using comparative genomics revels a genus with tremendous synthesis potential of carbohydrate active enzymes and secondary metabolites.</title>
        <authorList>
            <person name="Sorensen T."/>
        </authorList>
    </citation>
    <scope>NUCLEOTIDE SEQUENCE [LARGE SCALE GENOMIC DNA]</scope>
    <source>
        <strain evidence="3 4">CBS 117206</strain>
    </source>
</reference>
<feature type="region of interest" description="Disordered" evidence="1">
    <location>
        <begin position="150"/>
        <end position="171"/>
    </location>
</feature>
<dbReference type="AlphaFoldDB" id="A0AAW0QBH3"/>
<dbReference type="EMBL" id="JAQQWP010000012">
    <property type="protein sequence ID" value="KAK8092881.1"/>
    <property type="molecule type" value="Genomic_DNA"/>
</dbReference>
<keyword evidence="2" id="KW-0812">Transmembrane</keyword>
<evidence type="ECO:0000313" key="4">
    <source>
        <dbReference type="Proteomes" id="UP001392437"/>
    </source>
</evidence>
<evidence type="ECO:0000256" key="2">
    <source>
        <dbReference type="SAM" id="Phobius"/>
    </source>
</evidence>
<keyword evidence="4" id="KW-1185">Reference proteome</keyword>
<name>A0AAW0QBH3_9PEZI</name>
<feature type="transmembrane region" description="Helical" evidence="2">
    <location>
        <begin position="203"/>
        <end position="226"/>
    </location>
</feature>